<feature type="region of interest" description="Disordered" evidence="1">
    <location>
        <begin position="106"/>
        <end position="163"/>
    </location>
</feature>
<accession>K1QK72</accession>
<feature type="compositionally biased region" description="Polar residues" evidence="1">
    <location>
        <begin position="113"/>
        <end position="123"/>
    </location>
</feature>
<evidence type="ECO:0000256" key="1">
    <source>
        <dbReference type="SAM" id="MobiDB-lite"/>
    </source>
</evidence>
<evidence type="ECO:0000313" key="2">
    <source>
        <dbReference type="EMBL" id="EKC29270.1"/>
    </source>
</evidence>
<name>K1QK72_MAGGI</name>
<dbReference type="EMBL" id="JH817548">
    <property type="protein sequence ID" value="EKC29270.1"/>
    <property type="molecule type" value="Genomic_DNA"/>
</dbReference>
<reference evidence="2" key="1">
    <citation type="journal article" date="2012" name="Nature">
        <title>The oyster genome reveals stress adaptation and complexity of shell formation.</title>
        <authorList>
            <person name="Zhang G."/>
            <person name="Fang X."/>
            <person name="Guo X."/>
            <person name="Li L."/>
            <person name="Luo R."/>
            <person name="Xu F."/>
            <person name="Yang P."/>
            <person name="Zhang L."/>
            <person name="Wang X."/>
            <person name="Qi H."/>
            <person name="Xiong Z."/>
            <person name="Que H."/>
            <person name="Xie Y."/>
            <person name="Holland P.W."/>
            <person name="Paps J."/>
            <person name="Zhu Y."/>
            <person name="Wu F."/>
            <person name="Chen Y."/>
            <person name="Wang J."/>
            <person name="Peng C."/>
            <person name="Meng J."/>
            <person name="Yang L."/>
            <person name="Liu J."/>
            <person name="Wen B."/>
            <person name="Zhang N."/>
            <person name="Huang Z."/>
            <person name="Zhu Q."/>
            <person name="Feng Y."/>
            <person name="Mount A."/>
            <person name="Hedgecock D."/>
            <person name="Xu Z."/>
            <person name="Liu Y."/>
            <person name="Domazet-Loso T."/>
            <person name="Du Y."/>
            <person name="Sun X."/>
            <person name="Zhang S."/>
            <person name="Liu B."/>
            <person name="Cheng P."/>
            <person name="Jiang X."/>
            <person name="Li J."/>
            <person name="Fan D."/>
            <person name="Wang W."/>
            <person name="Fu W."/>
            <person name="Wang T."/>
            <person name="Wang B."/>
            <person name="Zhang J."/>
            <person name="Peng Z."/>
            <person name="Li Y."/>
            <person name="Li N."/>
            <person name="Wang J."/>
            <person name="Chen M."/>
            <person name="He Y."/>
            <person name="Tan F."/>
            <person name="Song X."/>
            <person name="Zheng Q."/>
            <person name="Huang R."/>
            <person name="Yang H."/>
            <person name="Du X."/>
            <person name="Chen L."/>
            <person name="Yang M."/>
            <person name="Gaffney P.M."/>
            <person name="Wang S."/>
            <person name="Luo L."/>
            <person name="She Z."/>
            <person name="Ming Y."/>
            <person name="Huang W."/>
            <person name="Zhang S."/>
            <person name="Huang B."/>
            <person name="Zhang Y."/>
            <person name="Qu T."/>
            <person name="Ni P."/>
            <person name="Miao G."/>
            <person name="Wang J."/>
            <person name="Wang Q."/>
            <person name="Steinberg C.E."/>
            <person name="Wang H."/>
            <person name="Li N."/>
            <person name="Qian L."/>
            <person name="Zhang G."/>
            <person name="Li Y."/>
            <person name="Yang H."/>
            <person name="Liu X."/>
            <person name="Wang J."/>
            <person name="Yin Y."/>
            <person name="Wang J."/>
        </authorList>
    </citation>
    <scope>NUCLEOTIDE SEQUENCE [LARGE SCALE GENOMIC DNA]</scope>
    <source>
        <strain evidence="2">05x7-T-G4-1.051#20</strain>
    </source>
</reference>
<feature type="compositionally biased region" description="Basic and acidic residues" evidence="1">
    <location>
        <begin position="151"/>
        <end position="163"/>
    </location>
</feature>
<dbReference type="InParanoid" id="K1QK72"/>
<proteinExistence type="predicted"/>
<gene>
    <name evidence="2" type="ORF">CGI_10027486</name>
</gene>
<dbReference type="HOGENOM" id="CLU_1653806_0_0_1"/>
<dbReference type="AlphaFoldDB" id="K1QK72"/>
<sequence length="163" mass="18666">MEKIEKITKCGEELVNKGFQLQGCMSNMNLNGQNRANCDYLWKTLTEIRNLGSEIARVGYELKPTMKSAIENEERLMRLDLSKVKKEKIDLEKRIKELEAETSLYSFDEESLLGSQQEATSPVQDEEEPTQPTSEEQKNQPGTSSPLQEPPTKKEKRTEIMLP</sequence>
<organism evidence="2">
    <name type="scientific">Magallana gigas</name>
    <name type="common">Pacific oyster</name>
    <name type="synonym">Crassostrea gigas</name>
    <dbReference type="NCBI Taxonomy" id="29159"/>
    <lineage>
        <taxon>Eukaryota</taxon>
        <taxon>Metazoa</taxon>
        <taxon>Spiralia</taxon>
        <taxon>Lophotrochozoa</taxon>
        <taxon>Mollusca</taxon>
        <taxon>Bivalvia</taxon>
        <taxon>Autobranchia</taxon>
        <taxon>Pteriomorphia</taxon>
        <taxon>Ostreida</taxon>
        <taxon>Ostreoidea</taxon>
        <taxon>Ostreidae</taxon>
        <taxon>Magallana</taxon>
    </lineage>
</organism>
<protein>
    <submittedName>
        <fullName evidence="2">Uncharacterized protein</fullName>
    </submittedName>
</protein>